<dbReference type="GO" id="GO:0009423">
    <property type="term" value="P:chorismate biosynthetic process"/>
    <property type="evidence" value="ECO:0007669"/>
    <property type="project" value="UniProtKB-UniRule"/>
</dbReference>
<evidence type="ECO:0000313" key="12">
    <source>
        <dbReference type="Proteomes" id="UP000199387"/>
    </source>
</evidence>
<dbReference type="RefSeq" id="WP_091572235.1">
    <property type="nucleotide sequence ID" value="NZ_FMZA01000020.1"/>
</dbReference>
<dbReference type="PANTHER" id="PTHR21272:SF3">
    <property type="entry name" value="CATABOLIC 3-DEHYDROQUINASE"/>
    <property type="match status" value="1"/>
</dbReference>
<evidence type="ECO:0000256" key="1">
    <source>
        <dbReference type="ARBA" id="ARBA00001864"/>
    </source>
</evidence>
<evidence type="ECO:0000313" key="11">
    <source>
        <dbReference type="EMBL" id="SDC88451.1"/>
    </source>
</evidence>
<evidence type="ECO:0000256" key="10">
    <source>
        <dbReference type="PIRSR" id="PIRSR001399-3"/>
    </source>
</evidence>
<feature type="binding site" evidence="7 9">
    <location>
        <position position="111"/>
    </location>
    <ligand>
        <name>substrate</name>
    </ligand>
</feature>
<dbReference type="InterPro" id="IPR018509">
    <property type="entry name" value="DHquinase_II_CS"/>
</dbReference>
<comment type="pathway">
    <text evidence="2 7">Metabolic intermediate biosynthesis; chorismate biosynthesis; chorismate from D-erythrose 4-phosphate and phosphoenolpyruvate: step 3/7.</text>
</comment>
<dbReference type="NCBIfam" id="NF003806">
    <property type="entry name" value="PRK05395.1-3"/>
    <property type="match status" value="1"/>
</dbReference>
<feature type="binding site" evidence="7 9">
    <location>
        <position position="87"/>
    </location>
    <ligand>
        <name>substrate</name>
    </ligand>
</feature>
<evidence type="ECO:0000256" key="4">
    <source>
        <dbReference type="ARBA" id="ARBA00011193"/>
    </source>
</evidence>
<dbReference type="Pfam" id="PF01220">
    <property type="entry name" value="DHquinase_II"/>
    <property type="match status" value="1"/>
</dbReference>
<evidence type="ECO:0000256" key="7">
    <source>
        <dbReference type="HAMAP-Rule" id="MF_00169"/>
    </source>
</evidence>
<dbReference type="PIRSF" id="PIRSF001399">
    <property type="entry name" value="DHquinase_II"/>
    <property type="match status" value="1"/>
</dbReference>
<comment type="subunit">
    <text evidence="4 7">Homododecamer.</text>
</comment>
<dbReference type="NCBIfam" id="TIGR01088">
    <property type="entry name" value="aroQ"/>
    <property type="match status" value="1"/>
</dbReference>
<dbReference type="InterPro" id="IPR036441">
    <property type="entry name" value="DHquinase_II_sf"/>
</dbReference>
<feature type="binding site" evidence="7 9">
    <location>
        <position position="74"/>
    </location>
    <ligand>
        <name>substrate</name>
    </ligand>
</feature>
<dbReference type="GO" id="GO:0009073">
    <property type="term" value="P:aromatic amino acid family biosynthetic process"/>
    <property type="evidence" value="ECO:0007669"/>
    <property type="project" value="UniProtKB-KW"/>
</dbReference>
<dbReference type="STRING" id="1236220.SAMN04488112_12026"/>
<dbReference type="PANTHER" id="PTHR21272">
    <property type="entry name" value="CATABOLIC 3-DEHYDROQUINASE"/>
    <property type="match status" value="1"/>
</dbReference>
<dbReference type="GO" id="GO:0008652">
    <property type="term" value="P:amino acid biosynthetic process"/>
    <property type="evidence" value="ECO:0007669"/>
    <property type="project" value="UniProtKB-KW"/>
</dbReference>
<dbReference type="EC" id="4.2.1.10" evidence="5 7"/>
<dbReference type="NCBIfam" id="NF003807">
    <property type="entry name" value="PRK05395.1-4"/>
    <property type="match status" value="1"/>
</dbReference>
<feature type="active site" description="Proton acceptor" evidence="7 8">
    <location>
        <position position="23"/>
    </location>
</feature>
<dbReference type="EMBL" id="FMZA01000020">
    <property type="protein sequence ID" value="SDC88451.1"/>
    <property type="molecule type" value="Genomic_DNA"/>
</dbReference>
<sequence length="147" mass="16010">MRKVLVINGPNLNRLGQREPEIYGRETLDQINQHCLAKGRELGLEVDFFQSNHEGELIDRIHEAAEKYNVLVINAGAFTHYSYAIRDALASVPVPAIEVHMSNIHSREPFRGTSVIAPVTQGQIVGFGSTGYELALSAAASLIGGGK</sequence>
<evidence type="ECO:0000256" key="2">
    <source>
        <dbReference type="ARBA" id="ARBA00004902"/>
    </source>
</evidence>
<keyword evidence="7" id="KW-0028">Amino-acid biosynthesis</keyword>
<dbReference type="SUPFAM" id="SSF52304">
    <property type="entry name" value="Type II 3-dehydroquinate dehydratase"/>
    <property type="match status" value="1"/>
</dbReference>
<feature type="binding site" evidence="7 9">
    <location>
        <position position="80"/>
    </location>
    <ligand>
        <name>substrate</name>
    </ligand>
</feature>
<dbReference type="CDD" id="cd00466">
    <property type="entry name" value="DHQase_II"/>
    <property type="match status" value="1"/>
</dbReference>
<keyword evidence="12" id="KW-1185">Reference proteome</keyword>
<dbReference type="HAMAP" id="MF_00169">
    <property type="entry name" value="AroQ"/>
    <property type="match status" value="1"/>
</dbReference>
<organism evidence="11 12">
    <name type="scientific">Melghirimyces thermohalophilus</name>
    <dbReference type="NCBI Taxonomy" id="1236220"/>
    <lineage>
        <taxon>Bacteria</taxon>
        <taxon>Bacillati</taxon>
        <taxon>Bacillota</taxon>
        <taxon>Bacilli</taxon>
        <taxon>Bacillales</taxon>
        <taxon>Thermoactinomycetaceae</taxon>
        <taxon>Melghirimyces</taxon>
    </lineage>
</organism>
<dbReference type="Proteomes" id="UP000199387">
    <property type="component" value="Unassembled WGS sequence"/>
</dbReference>
<dbReference type="PROSITE" id="PS01029">
    <property type="entry name" value="DEHYDROQUINASE_II"/>
    <property type="match status" value="1"/>
</dbReference>
<keyword evidence="7" id="KW-0057">Aromatic amino acid biosynthesis</keyword>
<dbReference type="OrthoDB" id="9790793at2"/>
<evidence type="ECO:0000256" key="6">
    <source>
        <dbReference type="ARBA" id="ARBA00023239"/>
    </source>
</evidence>
<reference evidence="11 12" key="1">
    <citation type="submission" date="2016-10" db="EMBL/GenBank/DDBJ databases">
        <authorList>
            <person name="de Groot N.N."/>
        </authorList>
    </citation>
    <scope>NUCLEOTIDE SEQUENCE [LARGE SCALE GENOMIC DNA]</scope>
    <source>
        <strain evidence="11 12">DSM 45514</strain>
    </source>
</reference>
<protein>
    <recommendedName>
        <fullName evidence="5 7">3-dehydroquinate dehydratase</fullName>
        <shortName evidence="7">3-dehydroquinase</shortName>
        <ecNumber evidence="5 7">4.2.1.10</ecNumber>
    </recommendedName>
    <alternativeName>
        <fullName evidence="7">Type II DHQase</fullName>
    </alternativeName>
</protein>
<comment type="catalytic activity">
    <reaction evidence="1 7">
        <text>3-dehydroquinate = 3-dehydroshikimate + H2O</text>
        <dbReference type="Rhea" id="RHEA:21096"/>
        <dbReference type="ChEBI" id="CHEBI:15377"/>
        <dbReference type="ChEBI" id="CHEBI:16630"/>
        <dbReference type="ChEBI" id="CHEBI:32364"/>
        <dbReference type="EC" id="4.2.1.10"/>
    </reaction>
</comment>
<evidence type="ECO:0000256" key="9">
    <source>
        <dbReference type="PIRSR" id="PIRSR001399-2"/>
    </source>
</evidence>
<proteinExistence type="inferred from homology"/>
<dbReference type="InterPro" id="IPR001874">
    <property type="entry name" value="DHquinase_II"/>
</dbReference>
<evidence type="ECO:0000256" key="8">
    <source>
        <dbReference type="PIRSR" id="PIRSR001399-1"/>
    </source>
</evidence>
<dbReference type="GO" id="GO:0019631">
    <property type="term" value="P:quinate catabolic process"/>
    <property type="evidence" value="ECO:0007669"/>
    <property type="project" value="TreeGrafter"/>
</dbReference>
<accession>A0A1G6Q898</accession>
<feature type="binding site" evidence="7 9">
    <location>
        <begin position="101"/>
        <end position="102"/>
    </location>
    <ligand>
        <name>substrate</name>
    </ligand>
</feature>
<feature type="active site" description="Proton donor" evidence="7 8">
    <location>
        <position position="100"/>
    </location>
</feature>
<dbReference type="NCBIfam" id="NF003805">
    <property type="entry name" value="PRK05395.1-2"/>
    <property type="match status" value="1"/>
</dbReference>
<feature type="site" description="Transition state stabilizer" evidence="7 10">
    <location>
        <position position="18"/>
    </location>
</feature>
<evidence type="ECO:0000256" key="5">
    <source>
        <dbReference type="ARBA" id="ARBA00012060"/>
    </source>
</evidence>
<gene>
    <name evidence="7" type="primary">aroQ</name>
    <name evidence="11" type="ORF">SAMN04488112_12026</name>
</gene>
<dbReference type="AlphaFoldDB" id="A0A1G6Q898"/>
<dbReference type="GO" id="GO:0003855">
    <property type="term" value="F:3-dehydroquinate dehydratase activity"/>
    <property type="evidence" value="ECO:0007669"/>
    <property type="project" value="UniProtKB-UniRule"/>
</dbReference>
<evidence type="ECO:0000256" key="3">
    <source>
        <dbReference type="ARBA" id="ARBA00011037"/>
    </source>
</evidence>
<name>A0A1G6Q898_9BACL</name>
<comment type="similarity">
    <text evidence="3 7">Belongs to the type-II 3-dehydroquinase family.</text>
</comment>
<keyword evidence="6 7" id="KW-0456">Lyase</keyword>
<dbReference type="Gene3D" id="3.40.50.9100">
    <property type="entry name" value="Dehydroquinase, class II"/>
    <property type="match status" value="1"/>
</dbReference>
<dbReference type="UniPathway" id="UPA00053">
    <property type="reaction ID" value="UER00086"/>
</dbReference>
<comment type="function">
    <text evidence="7">Catalyzes a trans-dehydration via an enolate intermediate.</text>
</comment>